<comment type="similarity">
    <text evidence="4">Belongs to the adenylate kinase family.</text>
</comment>
<evidence type="ECO:0000256" key="1">
    <source>
        <dbReference type="ARBA" id="ARBA00022679"/>
    </source>
</evidence>
<dbReference type="GO" id="GO:0006139">
    <property type="term" value="P:nucleobase-containing compound metabolic process"/>
    <property type="evidence" value="ECO:0007669"/>
    <property type="project" value="InterPro"/>
</dbReference>
<dbReference type="EMBL" id="CAJPVJ010012174">
    <property type="protein sequence ID" value="CAG2174181.1"/>
    <property type="molecule type" value="Genomic_DNA"/>
</dbReference>
<evidence type="ECO:0000313" key="6">
    <source>
        <dbReference type="Proteomes" id="UP000728032"/>
    </source>
</evidence>
<evidence type="ECO:0000256" key="2">
    <source>
        <dbReference type="ARBA" id="ARBA00022741"/>
    </source>
</evidence>
<dbReference type="InterPro" id="IPR000850">
    <property type="entry name" value="Adenylat/UMP-CMP_kin"/>
</dbReference>
<accession>A0A7R9MB70</accession>
<name>A0A7R9MB70_9ACAR</name>
<dbReference type="SUPFAM" id="SSF52540">
    <property type="entry name" value="P-loop containing nucleoside triphosphate hydrolases"/>
    <property type="match status" value="1"/>
</dbReference>
<evidence type="ECO:0000313" key="5">
    <source>
        <dbReference type="EMBL" id="CAD7656994.1"/>
    </source>
</evidence>
<dbReference type="PRINTS" id="PR00094">
    <property type="entry name" value="ADENYLTKNASE"/>
</dbReference>
<dbReference type="GO" id="GO:0019205">
    <property type="term" value="F:nucleobase-containing compound kinase activity"/>
    <property type="evidence" value="ECO:0007669"/>
    <property type="project" value="InterPro"/>
</dbReference>
<gene>
    <name evidence="5" type="ORF">ONB1V03_LOCUS13629</name>
</gene>
<dbReference type="GO" id="GO:0005524">
    <property type="term" value="F:ATP binding"/>
    <property type="evidence" value="ECO:0007669"/>
    <property type="project" value="InterPro"/>
</dbReference>
<keyword evidence="6" id="KW-1185">Reference proteome</keyword>
<dbReference type="PANTHER" id="PTHR23359">
    <property type="entry name" value="NUCLEOTIDE KINASE"/>
    <property type="match status" value="1"/>
</dbReference>
<dbReference type="InterPro" id="IPR027417">
    <property type="entry name" value="P-loop_NTPase"/>
</dbReference>
<dbReference type="Gene3D" id="3.40.50.300">
    <property type="entry name" value="P-loop containing nucleotide triphosphate hydrolases"/>
    <property type="match status" value="1"/>
</dbReference>
<organism evidence="5">
    <name type="scientific">Oppiella nova</name>
    <dbReference type="NCBI Taxonomy" id="334625"/>
    <lineage>
        <taxon>Eukaryota</taxon>
        <taxon>Metazoa</taxon>
        <taxon>Ecdysozoa</taxon>
        <taxon>Arthropoda</taxon>
        <taxon>Chelicerata</taxon>
        <taxon>Arachnida</taxon>
        <taxon>Acari</taxon>
        <taxon>Acariformes</taxon>
        <taxon>Sarcoptiformes</taxon>
        <taxon>Oribatida</taxon>
        <taxon>Brachypylina</taxon>
        <taxon>Oppioidea</taxon>
        <taxon>Oppiidae</taxon>
        <taxon>Oppiella</taxon>
    </lineage>
</organism>
<dbReference type="OrthoDB" id="442176at2759"/>
<evidence type="ECO:0000256" key="3">
    <source>
        <dbReference type="ARBA" id="ARBA00022777"/>
    </source>
</evidence>
<dbReference type="Proteomes" id="UP000728032">
    <property type="component" value="Unassembled WGS sequence"/>
</dbReference>
<dbReference type="Pfam" id="PF00406">
    <property type="entry name" value="ADK"/>
    <property type="match status" value="1"/>
</dbReference>
<keyword evidence="3 4" id="KW-0418">Kinase</keyword>
<sequence>MTHKADVKFVLFFDCPRDVCVQRCLKRGEAGSGRSDDNPESMNKRINTYLIDTMPIIKYYEKSNLVRKVDANLPPDQVFQEVRQIFEKLN</sequence>
<reference evidence="5" key="1">
    <citation type="submission" date="2020-11" db="EMBL/GenBank/DDBJ databases">
        <authorList>
            <person name="Tran Van P."/>
        </authorList>
    </citation>
    <scope>NUCLEOTIDE SEQUENCE</scope>
</reference>
<keyword evidence="1 4" id="KW-0808">Transferase</keyword>
<protein>
    <recommendedName>
        <fullName evidence="7">Adenylate kinase</fullName>
    </recommendedName>
</protein>
<dbReference type="EMBL" id="OC926999">
    <property type="protein sequence ID" value="CAD7656994.1"/>
    <property type="molecule type" value="Genomic_DNA"/>
</dbReference>
<proteinExistence type="inferred from homology"/>
<keyword evidence="2" id="KW-0547">Nucleotide-binding</keyword>
<evidence type="ECO:0000256" key="4">
    <source>
        <dbReference type="RuleBase" id="RU003330"/>
    </source>
</evidence>
<evidence type="ECO:0008006" key="7">
    <source>
        <dbReference type="Google" id="ProtNLM"/>
    </source>
</evidence>
<dbReference type="AlphaFoldDB" id="A0A7R9MB70"/>